<dbReference type="EMBL" id="FPHL01000032">
    <property type="protein sequence ID" value="SFV63032.1"/>
    <property type="molecule type" value="Genomic_DNA"/>
</dbReference>
<reference evidence="1" key="1">
    <citation type="submission" date="2016-10" db="EMBL/GenBank/DDBJ databases">
        <authorList>
            <person name="de Groot N.N."/>
        </authorList>
    </citation>
    <scope>NUCLEOTIDE SEQUENCE</scope>
</reference>
<gene>
    <name evidence="1" type="ORF">MNB_SV-10-1445</name>
</gene>
<evidence type="ECO:0000313" key="1">
    <source>
        <dbReference type="EMBL" id="SFV63032.1"/>
    </source>
</evidence>
<protein>
    <submittedName>
        <fullName evidence="1">Outer membrane efflux protein, putative</fullName>
    </submittedName>
</protein>
<organism evidence="1">
    <name type="scientific">hydrothermal vent metagenome</name>
    <dbReference type="NCBI Taxonomy" id="652676"/>
    <lineage>
        <taxon>unclassified sequences</taxon>
        <taxon>metagenomes</taxon>
        <taxon>ecological metagenomes</taxon>
    </lineage>
</organism>
<dbReference type="Pfam" id="PF02321">
    <property type="entry name" value="OEP"/>
    <property type="match status" value="1"/>
</dbReference>
<dbReference type="AlphaFoldDB" id="A0A1W1CBD9"/>
<dbReference type="PANTHER" id="PTHR30203:SF30">
    <property type="entry name" value="OUTER MEMBRANE PROTEIN-RELATED"/>
    <property type="match status" value="1"/>
</dbReference>
<dbReference type="Gene3D" id="1.20.1600.10">
    <property type="entry name" value="Outer membrane efflux proteins (OEP)"/>
    <property type="match status" value="1"/>
</dbReference>
<dbReference type="SUPFAM" id="SSF56954">
    <property type="entry name" value="Outer membrane efflux proteins (OEP)"/>
    <property type="match status" value="1"/>
</dbReference>
<dbReference type="PANTHER" id="PTHR30203">
    <property type="entry name" value="OUTER MEMBRANE CATION EFFLUX PROTEIN"/>
    <property type="match status" value="1"/>
</dbReference>
<dbReference type="InterPro" id="IPR003423">
    <property type="entry name" value="OMP_efflux"/>
</dbReference>
<dbReference type="GO" id="GO:0015562">
    <property type="term" value="F:efflux transmembrane transporter activity"/>
    <property type="evidence" value="ECO:0007669"/>
    <property type="project" value="InterPro"/>
</dbReference>
<dbReference type="InterPro" id="IPR010131">
    <property type="entry name" value="MdtP/NodT-like"/>
</dbReference>
<name>A0A1W1CBD9_9ZZZZ</name>
<proteinExistence type="predicted"/>
<sequence length="428" mass="47528">MKLKLYKIGVSLFLAGQLSQAASITTLLDALDHRPESRLDLLDIQKSSLGEQALSDKLMPKADLYAGYEIYNSPNGLLPVAPNELIGMVKDQNIGQPFSKQIMREGASFTWPLFVKSIYTLKEKARLLNLAAKEKRKLSLIQRQAVVVGSVAQLRYLEALKAALKAKKRSILQTAVSTKLKVKEGRAPQSALFILSSHINELDIALNNIAQNINLLTAKIETLTGVYLKGSVPLRLKRKVHKGEIFALKPLYQKVEASKKGMKAADEAYIPSIVTKGSYTYSQADAYNNGKRVHEHFGTAGLYITMPLFDSSKGTASQEAKLDYLKEKTEYDKTSHSLTVQAKQLSREIGLLKRSIILAKKSVSDQQKLLTIAKVSFSNGTLTEEEYLRYEDALANAKANLYSFRAKKWQDVAELAVIYGNNMKGIVK</sequence>
<accession>A0A1W1CBD9</accession>